<dbReference type="Gene3D" id="3.40.50.11410">
    <property type="match status" value="1"/>
</dbReference>
<dbReference type="RefSeq" id="WP_012744909.1">
    <property type="nucleotide sequence ID" value="NC_012785.1"/>
</dbReference>
<dbReference type="PANTHER" id="PTHR42714:SF6">
    <property type="entry name" value="TRANSLATION INITIATION FACTOR IF-2"/>
    <property type="match status" value="1"/>
</dbReference>
<reference evidence="4 5" key="2">
    <citation type="journal article" date="2011" name="J. Bacteriol.">
        <title>Genome Sequence of Kosmotoga olearia Strain TBF 19.5.1, a Thermophilic Bacterium with a Wide Growth Temperature Range, Isolated from the Troll B Oil Platform in the North Sea.</title>
        <authorList>
            <person name="Swithers K.S."/>
            <person name="Dipippo J.L."/>
            <person name="Bruce D.C."/>
            <person name="Detter C."/>
            <person name="Tapia R."/>
            <person name="Han S."/>
            <person name="Goodwin L.A."/>
            <person name="Han J."/>
            <person name="Woyke T."/>
            <person name="Pitluck S."/>
            <person name="Pennacchio L."/>
            <person name="Nolan M."/>
            <person name="Mikhailova N."/>
            <person name="Land M.L."/>
            <person name="Nesbo C.L."/>
            <person name="Gogarten J.P."/>
            <person name="Noll K.M."/>
        </authorList>
    </citation>
    <scope>NUCLEOTIDE SEQUENCE [LARGE SCALE GENOMIC DNA]</scope>
    <source>
        <strain evidence="5">ATCC BAA-1733 / DSM 21960 / TBF 19.5.1</strain>
    </source>
</reference>
<dbReference type="Pfam" id="PF18133">
    <property type="entry name" value="HydF_tetramer"/>
    <property type="match status" value="1"/>
</dbReference>
<dbReference type="OrthoDB" id="9811338at2"/>
<dbReference type="GO" id="GO:0030488">
    <property type="term" value="P:tRNA methylation"/>
    <property type="evidence" value="ECO:0007669"/>
    <property type="project" value="TreeGrafter"/>
</dbReference>
<dbReference type="InterPro" id="IPR041606">
    <property type="entry name" value="HydF_dimer"/>
</dbReference>
<reference evidence="4 5" key="1">
    <citation type="submission" date="2009-06" db="EMBL/GenBank/DDBJ databases">
        <title>Complete sequence of Thermotogales bacterium TBF 19.5.1.</title>
        <authorList>
            <consortium name="US DOE Joint Genome Institute"/>
            <person name="Lucas S."/>
            <person name="Copeland A."/>
            <person name="Lapidus A."/>
            <person name="Glavina del Rio T."/>
            <person name="Tice H."/>
            <person name="Bruce D."/>
            <person name="Goodwin L."/>
            <person name="Pitluck S."/>
            <person name="Chertkov O."/>
            <person name="Brettin T."/>
            <person name="Detter J.C."/>
            <person name="Han C."/>
            <person name="Schmutz J."/>
            <person name="Larimer F."/>
            <person name="Land M."/>
            <person name="Hauser L."/>
            <person name="Kyrpides N."/>
            <person name="Ovchinnikova G."/>
            <person name="Noll K."/>
        </authorList>
    </citation>
    <scope>NUCLEOTIDE SEQUENCE [LARGE SCALE GENOMIC DNA]</scope>
    <source>
        <strain evidence="5">ATCC BAA-1733 / DSM 21960 / TBF 19.5.1</strain>
    </source>
</reference>
<evidence type="ECO:0000259" key="1">
    <source>
        <dbReference type="Pfam" id="PF01926"/>
    </source>
</evidence>
<dbReference type="PANTHER" id="PTHR42714">
    <property type="entry name" value="TRNA MODIFICATION GTPASE GTPBP3"/>
    <property type="match status" value="1"/>
</dbReference>
<name>C5CDV3_KOSOT</name>
<feature type="domain" description="Hydrogen maturase F dimerization" evidence="2">
    <location>
        <begin position="172"/>
        <end position="270"/>
    </location>
</feature>
<dbReference type="CDD" id="cd00880">
    <property type="entry name" value="Era_like"/>
    <property type="match status" value="1"/>
</dbReference>
<protein>
    <submittedName>
        <fullName evidence="4">Small GTP-binding protein</fullName>
    </submittedName>
</protein>
<dbReference type="SUPFAM" id="SSF52540">
    <property type="entry name" value="P-loop containing nucleoside triphosphate hydrolases"/>
    <property type="match status" value="1"/>
</dbReference>
<dbReference type="GO" id="GO:0005525">
    <property type="term" value="F:GTP binding"/>
    <property type="evidence" value="ECO:0007669"/>
    <property type="project" value="InterPro"/>
</dbReference>
<dbReference type="Pfam" id="PF01926">
    <property type="entry name" value="MMR_HSR1"/>
    <property type="match status" value="1"/>
</dbReference>
<dbReference type="InterPro" id="IPR023873">
    <property type="entry name" value="FeFe-hyd_GTPase_HydF"/>
</dbReference>
<dbReference type="KEGG" id="kol:Kole_0397"/>
<evidence type="ECO:0000259" key="3">
    <source>
        <dbReference type="Pfam" id="PF18133"/>
    </source>
</evidence>
<gene>
    <name evidence="4" type="ordered locus">Kole_0397</name>
</gene>
<proteinExistence type="predicted"/>
<dbReference type="GO" id="GO:0005737">
    <property type="term" value="C:cytoplasm"/>
    <property type="evidence" value="ECO:0007669"/>
    <property type="project" value="TreeGrafter"/>
</dbReference>
<dbReference type="GO" id="GO:0002098">
    <property type="term" value="P:tRNA wobble uridine modification"/>
    <property type="evidence" value="ECO:0007669"/>
    <property type="project" value="TreeGrafter"/>
</dbReference>
<accession>C5CDV3</accession>
<dbReference type="eggNOG" id="COG0486">
    <property type="taxonomic scope" value="Bacteria"/>
</dbReference>
<sequence length="409" mass="45801">MIATGGYRKYLAFFGKRNVGKSSLINALVGQDVSIVSDVPGTTTDPVYKSLEIHPIGPVTVVDTPGVDDVGELGELRVKRALKAMYKADIAILVVDQRWNEYEDWLIEQFIKMDLPFVIAVNKIDQSWNTSEIEPKVSPYPHCFVSGLKKTGIEDLRRLISENLPQEEDIPLLSDLIEAGETVLLVVPIDLGAPKGRLIMPQVEAIREVLDREALCLVVKERELRWALQMMKEAPSLVVADSHLISRIAADVPDEIPLTTFSILEARHKGDLVEMVKGIKRVEELTPESKIMIMEGCSHAPLVEDIGRVKIPRWLSNHIGGGLSFEIRAGRDFPEDIGEIDLIIHCGGCTLTRAMMMRRIREARRRGIPIVNYGVLISYLHGVLERVLRPFPDAHTIYIEEIEGVTHEN</sequence>
<keyword evidence="5" id="KW-1185">Reference proteome</keyword>
<evidence type="ECO:0000313" key="5">
    <source>
        <dbReference type="Proteomes" id="UP000002382"/>
    </source>
</evidence>
<dbReference type="AlphaFoldDB" id="C5CDV3"/>
<dbReference type="InterPro" id="IPR027417">
    <property type="entry name" value="P-loop_NTPase"/>
</dbReference>
<dbReference type="NCBIfam" id="TIGR00231">
    <property type="entry name" value="small_GTP"/>
    <property type="match status" value="1"/>
</dbReference>
<feature type="domain" description="G" evidence="1">
    <location>
        <begin position="12"/>
        <end position="123"/>
    </location>
</feature>
<dbReference type="STRING" id="521045.Kole_0397"/>
<dbReference type="EMBL" id="CP001634">
    <property type="protein sequence ID" value="ACR79122.1"/>
    <property type="molecule type" value="Genomic_DNA"/>
</dbReference>
<dbReference type="Proteomes" id="UP000002382">
    <property type="component" value="Chromosome"/>
</dbReference>
<dbReference type="Pfam" id="PF18128">
    <property type="entry name" value="HydF_dimer"/>
    <property type="match status" value="1"/>
</dbReference>
<organism evidence="4 5">
    <name type="scientific">Kosmotoga olearia (strain ATCC BAA-1733 / DSM 21960 / TBF 19.5.1)</name>
    <dbReference type="NCBI Taxonomy" id="521045"/>
    <lineage>
        <taxon>Bacteria</taxon>
        <taxon>Thermotogati</taxon>
        <taxon>Thermotogota</taxon>
        <taxon>Thermotogae</taxon>
        <taxon>Kosmotogales</taxon>
        <taxon>Kosmotogaceae</taxon>
        <taxon>Kosmotoga</taxon>
    </lineage>
</organism>
<dbReference type="InterPro" id="IPR006073">
    <property type="entry name" value="GTP-bd"/>
</dbReference>
<feature type="domain" description="Hydrogen maturase F tetramerization" evidence="3">
    <location>
        <begin position="274"/>
        <end position="390"/>
    </location>
</feature>
<dbReference type="HOGENOM" id="CLU_042017_0_0_0"/>
<dbReference type="Gene3D" id="3.40.50.300">
    <property type="entry name" value="P-loop containing nucleotide triphosphate hydrolases"/>
    <property type="match status" value="1"/>
</dbReference>
<dbReference type="InterPro" id="IPR005225">
    <property type="entry name" value="Small_GTP-bd"/>
</dbReference>
<dbReference type="Gene3D" id="3.40.50.11420">
    <property type="match status" value="1"/>
</dbReference>
<evidence type="ECO:0000313" key="4">
    <source>
        <dbReference type="EMBL" id="ACR79122.1"/>
    </source>
</evidence>
<dbReference type="InterPro" id="IPR040644">
    <property type="entry name" value="HydF_tetramer"/>
</dbReference>
<evidence type="ECO:0000259" key="2">
    <source>
        <dbReference type="Pfam" id="PF18128"/>
    </source>
</evidence>
<dbReference type="NCBIfam" id="TIGR03918">
    <property type="entry name" value="GTP_HydF"/>
    <property type="match status" value="1"/>
</dbReference>